<dbReference type="InterPro" id="IPR029061">
    <property type="entry name" value="THDP-binding"/>
</dbReference>
<keyword evidence="4" id="KW-0479">Metal-binding</keyword>
<dbReference type="GeneID" id="41712554"/>
<proteinExistence type="predicted"/>
<dbReference type="GeneID" id="13301346"/>
<dbReference type="PANTHER" id="PTHR48084">
    <property type="entry name" value="2-OXOGLUTARATE OXIDOREDUCTASE SUBUNIT KORB-RELATED"/>
    <property type="match status" value="1"/>
</dbReference>
<dbReference type="PANTHER" id="PTHR48084:SF4">
    <property type="entry name" value="2-OXOGLUTARATE OXIDOREDUCTASE SUBUNIT KORB"/>
    <property type="match status" value="1"/>
</dbReference>
<evidence type="ECO:0000259" key="10">
    <source>
        <dbReference type="Pfam" id="PF02775"/>
    </source>
</evidence>
<reference evidence="12 13" key="1">
    <citation type="submission" date="2017-08" db="EMBL/GenBank/DDBJ databases">
        <title>Resequencing and Reannotation of the genome of Pyrococcus furiosus type strain DSM3638.</title>
        <authorList>
            <person name="Reichelt R.M."/>
            <person name="Bunk B."/>
        </authorList>
    </citation>
    <scope>NUCLEOTIDE SEQUENCE [LARGE SCALE GENOMIC DNA]</scope>
    <source>
        <strain evidence="12 13">DSM 3638</strain>
    </source>
</reference>
<dbReference type="GO" id="GO:0044272">
    <property type="term" value="P:sulfur compound biosynthetic process"/>
    <property type="evidence" value="ECO:0007669"/>
    <property type="project" value="UniProtKB-ARBA"/>
</dbReference>
<evidence type="ECO:0000256" key="6">
    <source>
        <dbReference type="ARBA" id="ARBA00023002"/>
    </source>
</evidence>
<dbReference type="InterPro" id="IPR032686">
    <property type="entry name" value="PFO_beta_C"/>
</dbReference>
<dbReference type="GO" id="GO:0051536">
    <property type="term" value="F:iron-sulfur cluster binding"/>
    <property type="evidence" value="ECO:0007669"/>
    <property type="project" value="UniProtKB-KW"/>
</dbReference>
<comment type="cofactor">
    <cofactor evidence="3">
        <name>[4Fe-4S] cluster</name>
        <dbReference type="ChEBI" id="CHEBI:49883"/>
    </cofactor>
</comment>
<comment type="cofactor">
    <cofactor evidence="1">
        <name>Mg(2+)</name>
        <dbReference type="ChEBI" id="CHEBI:18420"/>
    </cofactor>
</comment>
<dbReference type="Pfam" id="PF12367">
    <property type="entry name" value="PFO_beta_C"/>
    <property type="match status" value="1"/>
</dbReference>
<dbReference type="CDD" id="cd03375">
    <property type="entry name" value="TPP_OGFOR"/>
    <property type="match status" value="1"/>
</dbReference>
<keyword evidence="9" id="KW-0786">Thiamine pyrophosphate</keyword>
<dbReference type="SUPFAM" id="SSF52518">
    <property type="entry name" value="Thiamin diphosphate-binding fold (THDP-binding)"/>
    <property type="match status" value="1"/>
</dbReference>
<evidence type="ECO:0000256" key="5">
    <source>
        <dbReference type="ARBA" id="ARBA00022842"/>
    </source>
</evidence>
<dbReference type="GO" id="GO:0016625">
    <property type="term" value="F:oxidoreductase activity, acting on the aldehyde or oxo group of donors, iron-sulfur protein as acceptor"/>
    <property type="evidence" value="ECO:0007669"/>
    <property type="project" value="UniProtKB-ARBA"/>
</dbReference>
<dbReference type="Gene3D" id="3.40.50.970">
    <property type="match status" value="1"/>
</dbReference>
<accession>A0A5C0XNQ4</accession>
<feature type="domain" description="Thiamine pyrophosphate enzyme TPP-binding" evidence="10">
    <location>
        <begin position="56"/>
        <end position="199"/>
    </location>
</feature>
<dbReference type="GO" id="GO:0046872">
    <property type="term" value="F:metal ion binding"/>
    <property type="evidence" value="ECO:0007669"/>
    <property type="project" value="UniProtKB-KW"/>
</dbReference>
<dbReference type="EMBL" id="CP023154">
    <property type="protein sequence ID" value="QEK78439.1"/>
    <property type="molecule type" value="Genomic_DNA"/>
</dbReference>
<dbReference type="AlphaFoldDB" id="A0A5C0XNQ4"/>
<dbReference type="InterPro" id="IPR051457">
    <property type="entry name" value="2-oxoacid:Fd_oxidoreductase"/>
</dbReference>
<dbReference type="OrthoDB" id="30755at2157"/>
<feature type="domain" description="Pyruvate ferredoxin oxidoreductase beta subunit C-terminal" evidence="11">
    <location>
        <begin position="203"/>
        <end position="264"/>
    </location>
</feature>
<protein>
    <submittedName>
        <fullName evidence="12">2-oxoacid ferredoxin oxidoreductase</fullName>
    </submittedName>
</protein>
<dbReference type="GO" id="GO:0030976">
    <property type="term" value="F:thiamine pyrophosphate binding"/>
    <property type="evidence" value="ECO:0007669"/>
    <property type="project" value="InterPro"/>
</dbReference>
<dbReference type="InterPro" id="IPR011896">
    <property type="entry name" value="OFOB"/>
</dbReference>
<evidence type="ECO:0000256" key="8">
    <source>
        <dbReference type="ARBA" id="ARBA00023014"/>
    </source>
</evidence>
<dbReference type="NCBIfam" id="NF008821">
    <property type="entry name" value="PRK11869.1"/>
    <property type="match status" value="1"/>
</dbReference>
<gene>
    <name evidence="12" type="ORF">PFDSM3638_03750</name>
</gene>
<dbReference type="Proteomes" id="UP000324354">
    <property type="component" value="Chromosome"/>
</dbReference>
<keyword evidence="6" id="KW-0560">Oxidoreductase</keyword>
<evidence type="ECO:0000259" key="11">
    <source>
        <dbReference type="Pfam" id="PF12367"/>
    </source>
</evidence>
<evidence type="ECO:0000256" key="9">
    <source>
        <dbReference type="ARBA" id="ARBA00023052"/>
    </source>
</evidence>
<evidence type="ECO:0000256" key="7">
    <source>
        <dbReference type="ARBA" id="ARBA00023004"/>
    </source>
</evidence>
<keyword evidence="7" id="KW-0408">Iron</keyword>
<name>A0A5C0XNQ4_PYRFU</name>
<organism evidence="12 13">
    <name type="scientific">Pyrococcus furiosus (strain ATCC 43587 / DSM 3638 / JCM 8422 / Vc1)</name>
    <dbReference type="NCBI Taxonomy" id="186497"/>
    <lineage>
        <taxon>Archaea</taxon>
        <taxon>Methanobacteriati</taxon>
        <taxon>Methanobacteriota</taxon>
        <taxon>Thermococci</taxon>
        <taxon>Thermococcales</taxon>
        <taxon>Thermococcaceae</taxon>
        <taxon>Pyrococcus</taxon>
    </lineage>
</organism>
<evidence type="ECO:0000313" key="12">
    <source>
        <dbReference type="EMBL" id="QEK78439.1"/>
    </source>
</evidence>
<keyword evidence="5" id="KW-0460">Magnesium</keyword>
<evidence type="ECO:0000256" key="2">
    <source>
        <dbReference type="ARBA" id="ARBA00001964"/>
    </source>
</evidence>
<dbReference type="Pfam" id="PF02775">
    <property type="entry name" value="TPP_enzyme_C"/>
    <property type="match status" value="1"/>
</dbReference>
<dbReference type="InterPro" id="IPR011766">
    <property type="entry name" value="TPP_enzyme_TPP-bd"/>
</dbReference>
<comment type="cofactor">
    <cofactor evidence="2">
        <name>thiamine diphosphate</name>
        <dbReference type="ChEBI" id="CHEBI:58937"/>
    </cofactor>
</comment>
<dbReference type="GO" id="GO:0006082">
    <property type="term" value="P:organic acid metabolic process"/>
    <property type="evidence" value="ECO:0007669"/>
    <property type="project" value="UniProtKB-ARBA"/>
</dbReference>
<dbReference type="RefSeq" id="WP_011011882.1">
    <property type="nucleotide sequence ID" value="NC_003413.1"/>
</dbReference>
<dbReference type="NCBIfam" id="TIGR02177">
    <property type="entry name" value="PorB_KorB"/>
    <property type="match status" value="1"/>
</dbReference>
<evidence type="ECO:0000313" key="13">
    <source>
        <dbReference type="Proteomes" id="UP000324354"/>
    </source>
</evidence>
<evidence type="ECO:0000256" key="4">
    <source>
        <dbReference type="ARBA" id="ARBA00022723"/>
    </source>
</evidence>
<dbReference type="GO" id="GO:0045333">
    <property type="term" value="P:cellular respiration"/>
    <property type="evidence" value="ECO:0007669"/>
    <property type="project" value="UniProtKB-ARBA"/>
</dbReference>
<sequence length="288" mass="32368">MTPKEIFESNRPGSKDVAWCPGCGNFGIRNILIEAFSELNLKPTEVVIISGIGQAAKMPHYINVNGYHTLHGRAIPIATAVKAANPSLTVIAEGGDGDMYAEGGNHLLHAIRRNPDITVLIHNNQIYGLTKGQASPTTPIGMKTPTQPWGVFEEPLNPIALAIALGASFVARTFVGYFKESVEIIKQAIKHKGLAIVDIFQPCVSFNKLNTYSWYKEHTYWMKDHDPHDRIEAFKRAIETDPLPLGIFYINEKPTFEEQVPAYKRDKRPLWMRDPKIELVKKFFESKR</sequence>
<evidence type="ECO:0000256" key="1">
    <source>
        <dbReference type="ARBA" id="ARBA00001946"/>
    </source>
</evidence>
<keyword evidence="8" id="KW-0411">Iron-sulfur</keyword>
<evidence type="ECO:0000256" key="3">
    <source>
        <dbReference type="ARBA" id="ARBA00001966"/>
    </source>
</evidence>